<dbReference type="InterPro" id="IPR055135">
    <property type="entry name" value="PRMT_dom"/>
</dbReference>
<dbReference type="EMBL" id="JASSZA010000002">
    <property type="protein sequence ID" value="KAK2118512.1"/>
    <property type="molecule type" value="Genomic_DNA"/>
</dbReference>
<evidence type="ECO:0000259" key="6">
    <source>
        <dbReference type="Pfam" id="PF22528"/>
    </source>
</evidence>
<protein>
    <submittedName>
        <fullName evidence="7">Protein arginine N-methyltransferase 1</fullName>
    </submittedName>
</protein>
<dbReference type="InterPro" id="IPR029063">
    <property type="entry name" value="SAM-dependent_MTases_sf"/>
</dbReference>
<evidence type="ECO:0000313" key="7">
    <source>
        <dbReference type="EMBL" id="KAK2118512.1"/>
    </source>
</evidence>
<dbReference type="Proteomes" id="UP001266305">
    <property type="component" value="Unassembled WGS sequence"/>
</dbReference>
<evidence type="ECO:0000256" key="4">
    <source>
        <dbReference type="ARBA" id="ARBA00022691"/>
    </source>
</evidence>
<evidence type="ECO:0000256" key="1">
    <source>
        <dbReference type="ARBA" id="ARBA00004642"/>
    </source>
</evidence>
<feature type="domain" description="Protein arginine N-methyltransferase" evidence="6">
    <location>
        <begin position="87"/>
        <end position="131"/>
    </location>
</feature>
<dbReference type="PANTHER" id="PTHR11006:SF54">
    <property type="entry name" value="PROTEIN ARGININE N-METHYLTRANSFERASE 1"/>
    <property type="match status" value="1"/>
</dbReference>
<proteinExistence type="predicted"/>
<sequence length="144" mass="16946">MAIEDWQYKDYKIHWWEIVYGFDMSCIQDVAIKEPLVDMVDPKQLVTNTCLIKERDIYTIKKKDLTFTSLFCLQVKQNDYVHALAKPTVFNMEDYLKVKTGEEIFGTISFQPNANNNRDLDFIINLDFEGQLRQLSCSTDYPLN</sequence>
<comment type="caution">
    <text evidence="7">The sequence shown here is derived from an EMBL/GenBank/DDBJ whole genome shotgun (WGS) entry which is preliminary data.</text>
</comment>
<dbReference type="SUPFAM" id="SSF53335">
    <property type="entry name" value="S-adenosyl-L-methionine-dependent methyltransferases"/>
    <property type="match status" value="1"/>
</dbReference>
<comment type="subcellular location">
    <subcellularLocation>
        <location evidence="1">Nucleus</location>
        <location evidence="1">Nucleoplasm</location>
    </subcellularLocation>
</comment>
<keyword evidence="3" id="KW-0808">Transferase</keyword>
<dbReference type="PANTHER" id="PTHR11006">
    <property type="entry name" value="PROTEIN ARGININE N-METHYLTRANSFERASE"/>
    <property type="match status" value="1"/>
</dbReference>
<dbReference type="Pfam" id="PF22528">
    <property type="entry name" value="PRMT_C"/>
    <property type="match status" value="2"/>
</dbReference>
<gene>
    <name evidence="7" type="primary">PRMT1_1</name>
    <name evidence="7" type="ORF">P7K49_005399</name>
</gene>
<dbReference type="InterPro" id="IPR025799">
    <property type="entry name" value="Arg_MeTrfase"/>
</dbReference>
<name>A0ABQ9WA60_SAGOE</name>
<evidence type="ECO:0000256" key="3">
    <source>
        <dbReference type="ARBA" id="ARBA00022679"/>
    </source>
</evidence>
<evidence type="ECO:0000313" key="8">
    <source>
        <dbReference type="Proteomes" id="UP001266305"/>
    </source>
</evidence>
<accession>A0ABQ9WA60</accession>
<keyword evidence="8" id="KW-1185">Reference proteome</keyword>
<keyword evidence="2" id="KW-0489">Methyltransferase</keyword>
<reference evidence="7 8" key="1">
    <citation type="submission" date="2023-05" db="EMBL/GenBank/DDBJ databases">
        <title>B98-5 Cell Line De Novo Hybrid Assembly: An Optical Mapping Approach.</title>
        <authorList>
            <person name="Kananen K."/>
            <person name="Auerbach J.A."/>
            <person name="Kautto E."/>
            <person name="Blachly J.S."/>
        </authorList>
    </citation>
    <scope>NUCLEOTIDE SEQUENCE [LARGE SCALE GENOMIC DNA]</scope>
    <source>
        <strain evidence="7">B95-8</strain>
        <tissue evidence="7">Cell line</tissue>
    </source>
</reference>
<feature type="domain" description="Protein arginine N-methyltransferase" evidence="6">
    <location>
        <begin position="1"/>
        <end position="84"/>
    </location>
</feature>
<organism evidence="7 8">
    <name type="scientific">Saguinus oedipus</name>
    <name type="common">Cotton-top tamarin</name>
    <name type="synonym">Oedipomidas oedipus</name>
    <dbReference type="NCBI Taxonomy" id="9490"/>
    <lineage>
        <taxon>Eukaryota</taxon>
        <taxon>Metazoa</taxon>
        <taxon>Chordata</taxon>
        <taxon>Craniata</taxon>
        <taxon>Vertebrata</taxon>
        <taxon>Euteleostomi</taxon>
        <taxon>Mammalia</taxon>
        <taxon>Eutheria</taxon>
        <taxon>Euarchontoglires</taxon>
        <taxon>Primates</taxon>
        <taxon>Haplorrhini</taxon>
        <taxon>Platyrrhini</taxon>
        <taxon>Cebidae</taxon>
        <taxon>Callitrichinae</taxon>
        <taxon>Saguinus</taxon>
    </lineage>
</organism>
<evidence type="ECO:0000256" key="5">
    <source>
        <dbReference type="ARBA" id="ARBA00047655"/>
    </source>
</evidence>
<keyword evidence="4" id="KW-0949">S-adenosyl-L-methionine</keyword>
<evidence type="ECO:0000256" key="2">
    <source>
        <dbReference type="ARBA" id="ARBA00022603"/>
    </source>
</evidence>
<comment type="catalytic activity">
    <reaction evidence="5">
        <text>N(omega)-methyl-L-arginyl-[protein] + S-adenosyl-L-methionine = N(omega),N(omega)-dimethyl-L-arginyl-[protein] + S-adenosyl-L-homocysteine + H(+)</text>
        <dbReference type="Rhea" id="RHEA:48104"/>
        <dbReference type="Rhea" id="RHEA-COMP:11990"/>
        <dbReference type="Rhea" id="RHEA-COMP:11991"/>
        <dbReference type="ChEBI" id="CHEBI:15378"/>
        <dbReference type="ChEBI" id="CHEBI:57856"/>
        <dbReference type="ChEBI" id="CHEBI:59789"/>
        <dbReference type="ChEBI" id="CHEBI:61897"/>
        <dbReference type="ChEBI" id="CHEBI:65280"/>
    </reaction>
    <physiologicalReaction direction="left-to-right" evidence="5">
        <dbReference type="Rhea" id="RHEA:48105"/>
    </physiologicalReaction>
</comment>
<dbReference type="Gene3D" id="2.70.160.11">
    <property type="entry name" value="Hnrnp arginine n-methyltransferase1"/>
    <property type="match status" value="2"/>
</dbReference>